<protein>
    <submittedName>
        <fullName evidence="5 6">Uncharacterized protein LOC102379178 isoform X1</fullName>
    </submittedName>
</protein>
<dbReference type="Pfam" id="PF15057">
    <property type="entry name" value="DUF4537"/>
    <property type="match status" value="1"/>
</dbReference>
<dbReference type="PANTHER" id="PTHR14343:SF4">
    <property type="entry name" value="DUF4537 DOMAIN-CONTAINING PROTEIN"/>
    <property type="match status" value="1"/>
</dbReference>
<evidence type="ECO:0000313" key="11">
    <source>
        <dbReference type="RefSeq" id="XP_025054691.1"/>
    </source>
</evidence>
<evidence type="ECO:0000313" key="4">
    <source>
        <dbReference type="Proteomes" id="UP000189705"/>
    </source>
</evidence>
<evidence type="ECO:0000259" key="2">
    <source>
        <dbReference type="Pfam" id="PF13768"/>
    </source>
</evidence>
<dbReference type="Proteomes" id="UP000189705">
    <property type="component" value="Unplaced"/>
</dbReference>
<feature type="region of interest" description="Disordered" evidence="1">
    <location>
        <begin position="737"/>
        <end position="758"/>
    </location>
</feature>
<dbReference type="RefSeq" id="XP_025054685.1">
    <property type="nucleotide sequence ID" value="XM_025198900.1"/>
</dbReference>
<dbReference type="Pfam" id="PF13768">
    <property type="entry name" value="VWA_3"/>
    <property type="match status" value="1"/>
</dbReference>
<dbReference type="RefSeq" id="XP_025054690.1">
    <property type="nucleotide sequence ID" value="XM_025198905.1"/>
</dbReference>
<proteinExistence type="predicted"/>
<dbReference type="RefSeq" id="XP_025054686.1">
    <property type="nucleotide sequence ID" value="XM_025198901.1"/>
</dbReference>
<dbReference type="InterPro" id="IPR032770">
    <property type="entry name" value="DUF4537"/>
</dbReference>
<name>A0A3Q0G8C9_ALLSI</name>
<dbReference type="AlphaFoldDB" id="A0A3Q0G8C9"/>
<organism evidence="4 10">
    <name type="scientific">Alligator sinensis</name>
    <name type="common">Chinese alligator</name>
    <dbReference type="NCBI Taxonomy" id="38654"/>
    <lineage>
        <taxon>Eukaryota</taxon>
        <taxon>Metazoa</taxon>
        <taxon>Chordata</taxon>
        <taxon>Craniata</taxon>
        <taxon>Vertebrata</taxon>
        <taxon>Euteleostomi</taxon>
        <taxon>Archelosauria</taxon>
        <taxon>Archosauria</taxon>
        <taxon>Crocodylia</taxon>
        <taxon>Alligatoridae</taxon>
        <taxon>Alligatorinae</taxon>
        <taxon>Alligator</taxon>
    </lineage>
</organism>
<dbReference type="InterPro" id="IPR002035">
    <property type="entry name" value="VWF_A"/>
</dbReference>
<feature type="compositionally biased region" description="Basic and acidic residues" evidence="1">
    <location>
        <begin position="740"/>
        <end position="758"/>
    </location>
</feature>
<dbReference type="PANTHER" id="PTHR14343">
    <property type="entry name" value="VWFA DOMAIN-CONTAINING PROTEIN"/>
    <property type="match status" value="1"/>
</dbReference>
<dbReference type="RefSeq" id="XP_025054688.1">
    <property type="nucleotide sequence ID" value="XM_025198903.1"/>
</dbReference>
<dbReference type="GeneID" id="102379178"/>
<dbReference type="RefSeq" id="XP_025054691.1">
    <property type="nucleotide sequence ID" value="XM_025198906.1"/>
</dbReference>
<dbReference type="Gene3D" id="3.40.50.410">
    <property type="entry name" value="von Willebrand factor, type A domain"/>
    <property type="match status" value="1"/>
</dbReference>
<keyword evidence="4" id="KW-1185">Reference proteome</keyword>
<evidence type="ECO:0000256" key="1">
    <source>
        <dbReference type="SAM" id="MobiDB-lite"/>
    </source>
</evidence>
<accession>A0A3Q0G8C9</accession>
<feature type="region of interest" description="Disordered" evidence="1">
    <location>
        <begin position="492"/>
        <end position="527"/>
    </location>
</feature>
<feature type="domain" description="VWFA" evidence="2">
    <location>
        <begin position="22"/>
        <end position="176"/>
    </location>
</feature>
<evidence type="ECO:0000313" key="8">
    <source>
        <dbReference type="RefSeq" id="XP_025054688.1"/>
    </source>
</evidence>
<feature type="compositionally biased region" description="Basic and acidic residues" evidence="1">
    <location>
        <begin position="506"/>
        <end position="527"/>
    </location>
</feature>
<evidence type="ECO:0000313" key="7">
    <source>
        <dbReference type="RefSeq" id="XP_025054687.1"/>
    </source>
</evidence>
<dbReference type="SUPFAM" id="SSF53300">
    <property type="entry name" value="vWA-like"/>
    <property type="match status" value="1"/>
</dbReference>
<sequence length="865" mass="98416">MPALQRANCPASPMFGHLHDGNITFVIGVSNTTSSKLCFLKEQLIKALFSMSSSPAESKFNIISFAGKVVKWCSKLVKCSLSTVTEAAAWIRALQCGDGAEVVCALAAAFEDPGCQAVYLVTDAVLESASEEICHFLIETGESRPVHIVYLVGNPGDFESHTQKIMEKVARQSGGSFRVISLHTASASDEVNTKCSNVHCCSAVTNPSGCSLLLGCPKKHFPTCGWRPDPPTLPLASSAKENLMDLSLEVPHLLRGARILARRETDGYYYQGHIAQQAKRSGERFLIEFERSRLRKGKVQHRMQETPLYDIIQYEDARRLPLAPGDRVLAPWEPKGERYGPGTVLQVAESKAAHLVPDDREVLVNFWNGRTKTVHADQALWIPLPLSERIILELQMPLAARQMLVESSSDYPYVVTPGYRASGHCRHLDPVHCQSDSQVQSYPDCCFLCPSLCHCCPVAWVPIRPRVSRVHSDDDLIPGTSLTKEELSRKIEEQLSKGSTPISEWVSREEEKEEKKGAKEGSAPKDLESWMEVGSKVTEAKKNPQELNCARADMAVNTDSCLMELMYKDREGKRYHEADPEAHFKNDPGLLQSRIAEAPAQQPQTNPSTKVHAFSTSGRQAWFHRVDQSLKKDRLTIESIVCVRRPHSAPTVQKSAITNATEESLRQANFNAARIEHKRQQEKQRQVKREQQQLAEGLRHQLLQDNRRQRSLQRMLQGLEKQLEHNEQACQHMVQLQAARAERNRKESSLQEEEKKKETQRLQFLKAQRLQREKILAEYDDRISDQDKKRQDLLRTRRQSRQEILKQEVQEQHTQQRKHEVTKWKAFQNRDQLQQRLEKKCQKHRDLQQYLREQSLLMLRASLLL</sequence>
<evidence type="ECO:0000313" key="10">
    <source>
        <dbReference type="RefSeq" id="XP_025054690.1"/>
    </source>
</evidence>
<reference evidence="5 6" key="1">
    <citation type="submission" date="2025-04" db="UniProtKB">
        <authorList>
            <consortium name="RefSeq"/>
        </authorList>
    </citation>
    <scope>IDENTIFICATION</scope>
</reference>
<evidence type="ECO:0000313" key="6">
    <source>
        <dbReference type="RefSeq" id="XP_025054686.1"/>
    </source>
</evidence>
<evidence type="ECO:0000259" key="3">
    <source>
        <dbReference type="Pfam" id="PF15057"/>
    </source>
</evidence>
<dbReference type="InterPro" id="IPR036465">
    <property type="entry name" value="vWFA_dom_sf"/>
</dbReference>
<dbReference type="RefSeq" id="XP_025054687.1">
    <property type="nucleotide sequence ID" value="XM_025198902.1"/>
</dbReference>
<evidence type="ECO:0000313" key="9">
    <source>
        <dbReference type="RefSeq" id="XP_025054689.1"/>
    </source>
</evidence>
<dbReference type="KEGG" id="asn:102379178"/>
<dbReference type="RefSeq" id="XP_025054689.1">
    <property type="nucleotide sequence ID" value="XM_025198904.1"/>
</dbReference>
<gene>
    <name evidence="5 6 7 8 9 10 11" type="primary">LOC102379178</name>
</gene>
<feature type="domain" description="DUF4537" evidence="3">
    <location>
        <begin position="256"/>
        <end position="383"/>
    </location>
</feature>
<evidence type="ECO:0000313" key="5">
    <source>
        <dbReference type="RefSeq" id="XP_025054685.1"/>
    </source>
</evidence>